<keyword evidence="2 5" id="KW-0689">Ribosomal protein</keyword>
<reference evidence="7 8" key="1">
    <citation type="submission" date="2019-06" db="EMBL/GenBank/DDBJ databases">
        <title>Sulfurimonas gotlandica sp. nov., a chemoautotrophic and psychrotolerant epsilonproteobacterium isolated from a pelagic redoxcline, and an emended description of the genus Sulfurimonas.</title>
        <authorList>
            <person name="Wang S."/>
            <person name="Jiang L."/>
            <person name="Shao Z."/>
        </authorList>
    </citation>
    <scope>NUCLEOTIDE SEQUENCE [LARGE SCALE GENOMIC DNA]</scope>
    <source>
        <strain evidence="7 8">S2-6</strain>
    </source>
</reference>
<feature type="region of interest" description="Disordered" evidence="6">
    <location>
        <begin position="44"/>
        <end position="76"/>
    </location>
</feature>
<dbReference type="InterPro" id="IPR013005">
    <property type="entry name" value="Ribosomal_uL4-like"/>
</dbReference>
<evidence type="ECO:0000256" key="3">
    <source>
        <dbReference type="ARBA" id="ARBA00023274"/>
    </source>
</evidence>
<dbReference type="GO" id="GO:0006412">
    <property type="term" value="P:translation"/>
    <property type="evidence" value="ECO:0007669"/>
    <property type="project" value="UniProtKB-UniRule"/>
</dbReference>
<dbReference type="GO" id="GO:0005840">
    <property type="term" value="C:ribosome"/>
    <property type="evidence" value="ECO:0007669"/>
    <property type="project" value="UniProtKB-KW"/>
</dbReference>
<keyword evidence="5" id="KW-0694">RNA-binding</keyword>
<comment type="function">
    <text evidence="5">One of the primary rRNA binding proteins, this protein initially binds near the 5'-end of the 23S rRNA. It is important during the early stages of 50S assembly. It makes multiple contacts with different domains of the 23S rRNA in the assembled 50S subunit and ribosome.</text>
</comment>
<evidence type="ECO:0000313" key="8">
    <source>
        <dbReference type="Proteomes" id="UP000593719"/>
    </source>
</evidence>
<dbReference type="InterPro" id="IPR023574">
    <property type="entry name" value="Ribosomal_uL4_dom_sf"/>
</dbReference>
<dbReference type="PANTHER" id="PTHR10746">
    <property type="entry name" value="50S RIBOSOMAL PROTEIN L4"/>
    <property type="match status" value="1"/>
</dbReference>
<evidence type="ECO:0000256" key="4">
    <source>
        <dbReference type="ARBA" id="ARBA00035244"/>
    </source>
</evidence>
<gene>
    <name evidence="5 7" type="primary">rplD</name>
    <name evidence="7" type="ORF">FJR45_01480</name>
</gene>
<comment type="subunit">
    <text evidence="5">Part of the 50S ribosomal subunit.</text>
</comment>
<name>A0A7M1AZ14_9BACT</name>
<evidence type="ECO:0000256" key="1">
    <source>
        <dbReference type="ARBA" id="ARBA00010528"/>
    </source>
</evidence>
<comment type="function">
    <text evidence="5">Forms part of the polypeptide exit tunnel.</text>
</comment>
<dbReference type="GO" id="GO:0003735">
    <property type="term" value="F:structural constituent of ribosome"/>
    <property type="evidence" value="ECO:0007669"/>
    <property type="project" value="InterPro"/>
</dbReference>
<dbReference type="EMBL" id="CP041235">
    <property type="protein sequence ID" value="QOP42691.1"/>
    <property type="molecule type" value="Genomic_DNA"/>
</dbReference>
<dbReference type="PANTHER" id="PTHR10746:SF6">
    <property type="entry name" value="LARGE RIBOSOMAL SUBUNIT PROTEIN UL4M"/>
    <property type="match status" value="1"/>
</dbReference>
<dbReference type="Proteomes" id="UP000593719">
    <property type="component" value="Chromosome"/>
</dbReference>
<protein>
    <recommendedName>
        <fullName evidence="4 5">Large ribosomal subunit protein uL4</fullName>
    </recommendedName>
</protein>
<dbReference type="AlphaFoldDB" id="A0A7M1AZ14"/>
<keyword evidence="8" id="KW-1185">Reference proteome</keyword>
<evidence type="ECO:0000256" key="6">
    <source>
        <dbReference type="SAM" id="MobiDB-lite"/>
    </source>
</evidence>
<dbReference type="Pfam" id="PF00573">
    <property type="entry name" value="Ribosomal_L4"/>
    <property type="match status" value="1"/>
</dbReference>
<dbReference type="GO" id="GO:1990904">
    <property type="term" value="C:ribonucleoprotein complex"/>
    <property type="evidence" value="ECO:0007669"/>
    <property type="project" value="UniProtKB-KW"/>
</dbReference>
<proteinExistence type="inferred from homology"/>
<dbReference type="NCBIfam" id="TIGR03953">
    <property type="entry name" value="rplD_bact"/>
    <property type="match status" value="1"/>
</dbReference>
<evidence type="ECO:0000313" key="7">
    <source>
        <dbReference type="EMBL" id="QOP42691.1"/>
    </source>
</evidence>
<dbReference type="SUPFAM" id="SSF52166">
    <property type="entry name" value="Ribosomal protein L4"/>
    <property type="match status" value="1"/>
</dbReference>
<dbReference type="InterPro" id="IPR002136">
    <property type="entry name" value="Ribosomal_uL4"/>
</dbReference>
<dbReference type="HAMAP" id="MF_01328_B">
    <property type="entry name" value="Ribosomal_uL4_B"/>
    <property type="match status" value="1"/>
</dbReference>
<dbReference type="Gene3D" id="3.40.1370.10">
    <property type="match status" value="1"/>
</dbReference>
<sequence>MMSAIVLNEKMEKASELALPESFSGINPHNLYLYVKSAQAAQRANTATTKGRSEVRGGGKKPWAQKGGGRARAGSRRSPIFVGGGKAFGSQNNRNYDLKVNKKQKKLALNFALNEHAQNGTLFIVDSISVESGKTKDAAAMFKALGQRDTLFVKSLLDEKTYLAFENLHQTYVIESNELNAYLAANYRSIVIEKAVWETLTSEAK</sequence>
<evidence type="ECO:0000256" key="2">
    <source>
        <dbReference type="ARBA" id="ARBA00022980"/>
    </source>
</evidence>
<comment type="similarity">
    <text evidence="1 5">Belongs to the universal ribosomal protein uL4 family.</text>
</comment>
<dbReference type="GO" id="GO:0019843">
    <property type="term" value="F:rRNA binding"/>
    <property type="evidence" value="ECO:0007669"/>
    <property type="project" value="UniProtKB-UniRule"/>
</dbReference>
<keyword evidence="5" id="KW-0699">rRNA-binding</keyword>
<evidence type="ECO:0000256" key="5">
    <source>
        <dbReference type="HAMAP-Rule" id="MF_01328"/>
    </source>
</evidence>
<accession>A0A7M1AZ14</accession>
<organism evidence="7 8">
    <name type="scientific">Sulfurimonas sediminis</name>
    <dbReference type="NCBI Taxonomy" id="2590020"/>
    <lineage>
        <taxon>Bacteria</taxon>
        <taxon>Pseudomonadati</taxon>
        <taxon>Campylobacterota</taxon>
        <taxon>Epsilonproteobacteria</taxon>
        <taxon>Campylobacterales</taxon>
        <taxon>Sulfurimonadaceae</taxon>
        <taxon>Sulfurimonas</taxon>
    </lineage>
</organism>
<dbReference type="KEGG" id="ssei:FJR45_01480"/>
<keyword evidence="3 5" id="KW-0687">Ribonucleoprotein</keyword>